<sequence length="309" mass="34566">MQDLNDLQLFALVVRHGGFAAAERASGEAKSKLSKRVARLEASYGARLIERSTRSFRVTDIGRDVYRQCEAIIERLEAADAIVARARAEVSGCLRISSPPGLMQYYNSHLLLDFMARYPDVRVQLLIHERHVDLINEKIDVAFRITSHFDQDQSLIKRDLGVRQRILVAGAQLVEKAGGLPQSFEQLASLPTLSMGEWLDRDRWEFEDNAGNQRTFVHVPRMCCGDYSTLHSAAIAGIGVAFLPIHLCANELRTGQLLRLLPQWRAPNSIVHLVFTSGKGLLPPVRAFIDHSVAVFAEANRRLSMMPVA</sequence>
<evidence type="ECO:0000256" key="2">
    <source>
        <dbReference type="ARBA" id="ARBA00023015"/>
    </source>
</evidence>
<feature type="domain" description="HTH lysR-type" evidence="5">
    <location>
        <begin position="1"/>
        <end position="59"/>
    </location>
</feature>
<keyword evidence="2" id="KW-0805">Transcription regulation</keyword>
<accession>A0A1G5AYQ1</accession>
<dbReference type="EMBL" id="FMUT01000002">
    <property type="protein sequence ID" value="SCX83016.1"/>
    <property type="molecule type" value="Genomic_DNA"/>
</dbReference>
<dbReference type="PANTHER" id="PTHR30537:SF31">
    <property type="entry name" value="TRANSCRIPTIONAL REGULATOR, LYSR FAMILY"/>
    <property type="match status" value="1"/>
</dbReference>
<protein>
    <submittedName>
        <fullName evidence="6">DNA-binding transcriptional regulator, LysR family</fullName>
    </submittedName>
</protein>
<dbReference type="PROSITE" id="PS50931">
    <property type="entry name" value="HTH_LYSR"/>
    <property type="match status" value="1"/>
</dbReference>
<dbReference type="GO" id="GO:0003677">
    <property type="term" value="F:DNA binding"/>
    <property type="evidence" value="ECO:0007669"/>
    <property type="project" value="UniProtKB-KW"/>
</dbReference>
<evidence type="ECO:0000256" key="3">
    <source>
        <dbReference type="ARBA" id="ARBA00023125"/>
    </source>
</evidence>
<dbReference type="InterPro" id="IPR036388">
    <property type="entry name" value="WH-like_DNA-bd_sf"/>
</dbReference>
<organism evidence="6 7">
    <name type="scientific">Serratia nematodiphila</name>
    <dbReference type="NCBI Taxonomy" id="458197"/>
    <lineage>
        <taxon>Bacteria</taxon>
        <taxon>Pseudomonadati</taxon>
        <taxon>Pseudomonadota</taxon>
        <taxon>Gammaproteobacteria</taxon>
        <taxon>Enterobacterales</taxon>
        <taxon>Yersiniaceae</taxon>
        <taxon>Serratia</taxon>
    </lineage>
</organism>
<comment type="caution">
    <text evidence="6">The sequence shown here is derived from an EMBL/GenBank/DDBJ whole genome shotgun (WGS) entry which is preliminary data.</text>
</comment>
<dbReference type="RefSeq" id="WP_033633413.1">
    <property type="nucleotide sequence ID" value="NZ_CBCSIN010000001.1"/>
</dbReference>
<evidence type="ECO:0000256" key="4">
    <source>
        <dbReference type="ARBA" id="ARBA00023163"/>
    </source>
</evidence>
<dbReference type="PANTHER" id="PTHR30537">
    <property type="entry name" value="HTH-TYPE TRANSCRIPTIONAL REGULATOR"/>
    <property type="match status" value="1"/>
</dbReference>
<dbReference type="SUPFAM" id="SSF46785">
    <property type="entry name" value="Winged helix' DNA-binding domain"/>
    <property type="match status" value="1"/>
</dbReference>
<dbReference type="Gene3D" id="3.40.190.290">
    <property type="match status" value="1"/>
</dbReference>
<gene>
    <name evidence="6" type="ORF">SAMN02927935_00247</name>
</gene>
<dbReference type="InterPro" id="IPR058163">
    <property type="entry name" value="LysR-type_TF_proteobact-type"/>
</dbReference>
<dbReference type="Pfam" id="PF03466">
    <property type="entry name" value="LysR_substrate"/>
    <property type="match status" value="1"/>
</dbReference>
<dbReference type="Pfam" id="PF00126">
    <property type="entry name" value="HTH_1"/>
    <property type="match status" value="1"/>
</dbReference>
<keyword evidence="4" id="KW-0804">Transcription</keyword>
<proteinExistence type="inferred from homology"/>
<comment type="similarity">
    <text evidence="1">Belongs to the LysR transcriptional regulatory family.</text>
</comment>
<name>A0A1G5AYQ1_9GAMM</name>
<dbReference type="Gene3D" id="1.10.10.10">
    <property type="entry name" value="Winged helix-like DNA-binding domain superfamily/Winged helix DNA-binding domain"/>
    <property type="match status" value="1"/>
</dbReference>
<evidence type="ECO:0000313" key="7">
    <source>
        <dbReference type="Proteomes" id="UP000183031"/>
    </source>
</evidence>
<evidence type="ECO:0000313" key="6">
    <source>
        <dbReference type="EMBL" id="SCX83016.1"/>
    </source>
</evidence>
<evidence type="ECO:0000259" key="5">
    <source>
        <dbReference type="PROSITE" id="PS50931"/>
    </source>
</evidence>
<dbReference type="SUPFAM" id="SSF53850">
    <property type="entry name" value="Periplasmic binding protein-like II"/>
    <property type="match status" value="1"/>
</dbReference>
<reference evidence="6 7" key="1">
    <citation type="submission" date="2016-10" db="EMBL/GenBank/DDBJ databases">
        <authorList>
            <person name="Varghese N."/>
            <person name="Submissions S."/>
        </authorList>
    </citation>
    <scope>NUCLEOTIDE SEQUENCE [LARGE SCALE GENOMIC DNA]</scope>
    <source>
        <strain evidence="6 7">CGMCC 1.6853</strain>
    </source>
</reference>
<dbReference type="Proteomes" id="UP000183031">
    <property type="component" value="Unassembled WGS sequence"/>
</dbReference>
<keyword evidence="3 6" id="KW-0238">DNA-binding</keyword>
<dbReference type="InterPro" id="IPR036390">
    <property type="entry name" value="WH_DNA-bd_sf"/>
</dbReference>
<keyword evidence="7" id="KW-1185">Reference proteome</keyword>
<dbReference type="InterPro" id="IPR000847">
    <property type="entry name" value="LysR_HTH_N"/>
</dbReference>
<evidence type="ECO:0000256" key="1">
    <source>
        <dbReference type="ARBA" id="ARBA00009437"/>
    </source>
</evidence>
<dbReference type="InterPro" id="IPR005119">
    <property type="entry name" value="LysR_subst-bd"/>
</dbReference>